<accession>A0ABD7MAX4</accession>
<dbReference type="EMBL" id="FRCE01000027">
    <property type="protein sequence ID" value="SHL94418.1"/>
    <property type="molecule type" value="Genomic_DNA"/>
</dbReference>
<evidence type="ECO:0000313" key="2">
    <source>
        <dbReference type="EMBL" id="SHL94418.1"/>
    </source>
</evidence>
<dbReference type="InterPro" id="IPR005801">
    <property type="entry name" value="ADC_synthase"/>
</dbReference>
<dbReference type="SUPFAM" id="SSF56322">
    <property type="entry name" value="ADC synthase"/>
    <property type="match status" value="1"/>
</dbReference>
<comment type="caution">
    <text evidence="2">The sequence shown here is derived from an EMBL/GenBank/DDBJ whole genome shotgun (WGS) entry which is preliminary data.</text>
</comment>
<sequence length="371" mass="40504">MTQTQEQASIRRVSSWGAPFAVFSIEQAVVIPDPEIRTESLDAAQRRALNAETGHVLGILIPFEKNAPVTTYLGGPSPQPSSDAVEQPGSFDATALTPDIRFNERETARYMLALDQARHGFDTDPELVKVVLSRAERYVWEGMPPHRFLLSRIHTLYPDAYRYHAQTNEDASTVVAGATPELFLSKKGNTVRLQPLAGTVPASLSKAEAEKQLQTPKYLEEHRLLVDFMVSRLHTVSTDVTVAEEPSIVPANNVWHLGTPIRAELQDSVSIATLVDLLHPSPAVCGVDQARASAFISEVETARGYYGGLIGWLTPEGDGELYVALRGLEIDDCQHHVTLRAGGGITAASEPTTEFAETSDKLNAMRRVVGV</sequence>
<name>A0ABD7MAX4_MICLU</name>
<dbReference type="InterPro" id="IPR015890">
    <property type="entry name" value="Chorismate_C"/>
</dbReference>
<dbReference type="Proteomes" id="UP000184253">
    <property type="component" value="Unassembled WGS sequence"/>
</dbReference>
<dbReference type="Gene3D" id="3.60.120.10">
    <property type="entry name" value="Anthranilate synthase"/>
    <property type="match status" value="1"/>
</dbReference>
<gene>
    <name evidence="2" type="ORF">SAMN04487849_1276</name>
</gene>
<evidence type="ECO:0000313" key="3">
    <source>
        <dbReference type="Proteomes" id="UP000184253"/>
    </source>
</evidence>
<dbReference type="AlphaFoldDB" id="A0ABD7MAX4"/>
<dbReference type="PANTHER" id="PTHR42839:SF2">
    <property type="entry name" value="ISOCHORISMATE SYNTHASE ENTC"/>
    <property type="match status" value="1"/>
</dbReference>
<organism evidence="2 3">
    <name type="scientific">Micrococcus luteus</name>
    <name type="common">Micrococcus lysodeikticus</name>
    <dbReference type="NCBI Taxonomy" id="1270"/>
    <lineage>
        <taxon>Bacteria</taxon>
        <taxon>Bacillati</taxon>
        <taxon>Actinomycetota</taxon>
        <taxon>Actinomycetes</taxon>
        <taxon>Micrococcales</taxon>
        <taxon>Micrococcaceae</taxon>
        <taxon>Micrococcus</taxon>
    </lineage>
</organism>
<proteinExistence type="predicted"/>
<reference evidence="2 3" key="1">
    <citation type="submission" date="2016-11" db="EMBL/GenBank/DDBJ databases">
        <authorList>
            <person name="Varghese N."/>
            <person name="Submissions S."/>
        </authorList>
    </citation>
    <scope>NUCLEOTIDE SEQUENCE [LARGE SCALE GENOMIC DNA]</scope>
    <source>
        <strain evidence="2 3">VTM4R57</strain>
    </source>
</reference>
<protein>
    <submittedName>
        <fullName evidence="2">Isochorismate synthase</fullName>
    </submittedName>
</protein>
<dbReference type="RefSeq" id="WP_081374456.1">
    <property type="nucleotide sequence ID" value="NZ_FRCE01000027.1"/>
</dbReference>
<dbReference type="PANTHER" id="PTHR42839">
    <property type="entry name" value="ISOCHORISMATE SYNTHASE ENTC"/>
    <property type="match status" value="1"/>
</dbReference>
<evidence type="ECO:0000259" key="1">
    <source>
        <dbReference type="Pfam" id="PF00425"/>
    </source>
</evidence>
<feature type="domain" description="Chorismate-utilising enzyme C-terminal" evidence="1">
    <location>
        <begin position="110"/>
        <end position="361"/>
    </location>
</feature>
<dbReference type="Pfam" id="PF00425">
    <property type="entry name" value="Chorismate_bind"/>
    <property type="match status" value="1"/>
</dbReference>